<gene>
    <name evidence="2" type="ORF">ACFQMN_16565</name>
</gene>
<protein>
    <submittedName>
        <fullName evidence="2">Uncharacterized protein</fullName>
    </submittedName>
</protein>
<dbReference type="RefSeq" id="WP_289214860.1">
    <property type="nucleotide sequence ID" value="NZ_JAPVRC010000002.1"/>
</dbReference>
<reference evidence="3" key="1">
    <citation type="journal article" date="2019" name="Int. J. Syst. Evol. Microbiol.">
        <title>The Global Catalogue of Microorganisms (GCM) 10K type strain sequencing project: providing services to taxonomists for standard genome sequencing and annotation.</title>
        <authorList>
            <consortium name="The Broad Institute Genomics Platform"/>
            <consortium name="The Broad Institute Genome Sequencing Center for Infectious Disease"/>
            <person name="Wu L."/>
            <person name="Ma J."/>
        </authorList>
    </citation>
    <scope>NUCLEOTIDE SEQUENCE [LARGE SCALE GENOMIC DNA]</scope>
    <source>
        <strain evidence="3">CCUG 73951</strain>
    </source>
</reference>
<organism evidence="2 3">
    <name type="scientific">Halobacillus campisalis</name>
    <dbReference type="NCBI Taxonomy" id="435909"/>
    <lineage>
        <taxon>Bacteria</taxon>
        <taxon>Bacillati</taxon>
        <taxon>Bacillota</taxon>
        <taxon>Bacilli</taxon>
        <taxon>Bacillales</taxon>
        <taxon>Bacillaceae</taxon>
        <taxon>Halobacillus</taxon>
    </lineage>
</organism>
<feature type="region of interest" description="Disordered" evidence="1">
    <location>
        <begin position="1"/>
        <end position="23"/>
    </location>
</feature>
<sequence>MDKYNRNHTNLQANKTKHNKKSRGTILARIGGSSGTLPSLTESYRGIPEGVFSLTPNNKEKIYNEGTRHKY</sequence>
<dbReference type="EMBL" id="JBHTBY010000017">
    <property type="protein sequence ID" value="MFC7322478.1"/>
    <property type="molecule type" value="Genomic_DNA"/>
</dbReference>
<evidence type="ECO:0000313" key="3">
    <source>
        <dbReference type="Proteomes" id="UP001596494"/>
    </source>
</evidence>
<keyword evidence="3" id="KW-1185">Reference proteome</keyword>
<evidence type="ECO:0000256" key="1">
    <source>
        <dbReference type="SAM" id="MobiDB-lite"/>
    </source>
</evidence>
<name>A0ABW2K8L2_9BACI</name>
<proteinExistence type="predicted"/>
<evidence type="ECO:0000313" key="2">
    <source>
        <dbReference type="EMBL" id="MFC7322478.1"/>
    </source>
</evidence>
<comment type="caution">
    <text evidence="2">The sequence shown here is derived from an EMBL/GenBank/DDBJ whole genome shotgun (WGS) entry which is preliminary data.</text>
</comment>
<dbReference type="Proteomes" id="UP001596494">
    <property type="component" value="Unassembled WGS sequence"/>
</dbReference>
<accession>A0ABW2K8L2</accession>